<organism evidence="2 3">
    <name type="scientific">Aureobasidium melanogenum</name>
    <name type="common">Aureobasidium pullulans var. melanogenum</name>
    <dbReference type="NCBI Taxonomy" id="46634"/>
    <lineage>
        <taxon>Eukaryota</taxon>
        <taxon>Fungi</taxon>
        <taxon>Dikarya</taxon>
        <taxon>Ascomycota</taxon>
        <taxon>Pezizomycotina</taxon>
        <taxon>Dothideomycetes</taxon>
        <taxon>Dothideomycetidae</taxon>
        <taxon>Dothideales</taxon>
        <taxon>Saccotheciaceae</taxon>
        <taxon>Aureobasidium</taxon>
    </lineage>
</organism>
<reference evidence="2" key="1">
    <citation type="journal article" date="2021" name="J Fungi (Basel)">
        <title>Virulence traits and population genomics of the black yeast Aureobasidium melanogenum.</title>
        <authorList>
            <person name="Cernosa A."/>
            <person name="Sun X."/>
            <person name="Gostincar C."/>
            <person name="Fang C."/>
            <person name="Gunde-Cimerman N."/>
            <person name="Song Z."/>
        </authorList>
    </citation>
    <scope>NUCLEOTIDE SEQUENCE</scope>
    <source>
        <strain evidence="2">EXF-8016</strain>
    </source>
</reference>
<dbReference type="EMBL" id="JAHFYH010000053">
    <property type="protein sequence ID" value="KAH0217763.1"/>
    <property type="molecule type" value="Genomic_DNA"/>
</dbReference>
<protein>
    <submittedName>
        <fullName evidence="2">Uncharacterized protein</fullName>
    </submittedName>
</protein>
<reference evidence="2" key="2">
    <citation type="submission" date="2021-08" db="EMBL/GenBank/DDBJ databases">
        <authorList>
            <person name="Gostincar C."/>
            <person name="Sun X."/>
            <person name="Song Z."/>
            <person name="Gunde-Cimerman N."/>
        </authorList>
    </citation>
    <scope>NUCLEOTIDE SEQUENCE</scope>
    <source>
        <strain evidence="2">EXF-8016</strain>
    </source>
</reference>
<comment type="caution">
    <text evidence="2">The sequence shown here is derived from an EMBL/GenBank/DDBJ whole genome shotgun (WGS) entry which is preliminary data.</text>
</comment>
<dbReference type="AlphaFoldDB" id="A0A9P8K6S2"/>
<gene>
    <name evidence="2" type="ORF">KCV03_g6891</name>
</gene>
<evidence type="ECO:0000256" key="1">
    <source>
        <dbReference type="SAM" id="MobiDB-lite"/>
    </source>
</evidence>
<name>A0A9P8K6S2_AURME</name>
<feature type="compositionally biased region" description="Basic and acidic residues" evidence="1">
    <location>
        <begin position="54"/>
        <end position="71"/>
    </location>
</feature>
<accession>A0A9P8K6S2</accession>
<feature type="compositionally biased region" description="Polar residues" evidence="1">
    <location>
        <begin position="34"/>
        <end position="45"/>
    </location>
</feature>
<proteinExistence type="predicted"/>
<feature type="non-terminal residue" evidence="2">
    <location>
        <position position="1"/>
    </location>
</feature>
<feature type="region of interest" description="Disordered" evidence="1">
    <location>
        <begin position="1"/>
        <end position="71"/>
    </location>
</feature>
<dbReference type="OrthoDB" id="3942335at2759"/>
<dbReference type="Proteomes" id="UP000767238">
    <property type="component" value="Unassembled WGS sequence"/>
</dbReference>
<feature type="compositionally biased region" description="Acidic residues" evidence="1">
    <location>
        <begin position="1"/>
        <end position="22"/>
    </location>
</feature>
<evidence type="ECO:0000313" key="3">
    <source>
        <dbReference type="Proteomes" id="UP000767238"/>
    </source>
</evidence>
<sequence>MSYLELEADVMVSDEEESDEEILPSKTKPAVKLTINSSGAKTTKPPQSPAVHQDASKMRKSMIERRKERSNHPLITRLTSGQRVEYIHKLEKLIQKLKSKTVDELTNLYYGTENASFRNAIMTAFHQKRMDELKDWEEQIGE</sequence>
<evidence type="ECO:0000313" key="2">
    <source>
        <dbReference type="EMBL" id="KAH0217763.1"/>
    </source>
</evidence>